<protein>
    <recommendedName>
        <fullName evidence="4">adenosine deaminase</fullName>
        <ecNumber evidence="4">3.5.4.4</ecNumber>
    </recommendedName>
</protein>
<feature type="domain" description="Adenosine deaminase" evidence="10">
    <location>
        <begin position="226"/>
        <end position="525"/>
    </location>
</feature>
<gene>
    <name evidence="11" type="ORF">I7I51_00346</name>
</gene>
<evidence type="ECO:0000313" key="11">
    <source>
        <dbReference type="EMBL" id="QSS63289.1"/>
    </source>
</evidence>
<keyword evidence="6" id="KW-0479">Metal-binding</keyword>
<dbReference type="InterPro" id="IPR032466">
    <property type="entry name" value="Metal_Hydrolase"/>
</dbReference>
<dbReference type="EMBL" id="CP069114">
    <property type="protein sequence ID" value="QSS63289.1"/>
    <property type="molecule type" value="Genomic_DNA"/>
</dbReference>
<dbReference type="Gene3D" id="3.20.20.140">
    <property type="entry name" value="Metal-dependent hydrolases"/>
    <property type="match status" value="1"/>
</dbReference>
<keyword evidence="8" id="KW-0378">Hydrolase</keyword>
<keyword evidence="5" id="KW-0964">Secreted</keyword>
<dbReference type="FunFam" id="3.20.20.140:FF:000017">
    <property type="entry name" value="Adenosine deaminase 2"/>
    <property type="match status" value="1"/>
</dbReference>
<comment type="catalytic activity">
    <reaction evidence="9">
        <text>adenosine + H2O + H(+) = inosine + NH4(+)</text>
        <dbReference type="Rhea" id="RHEA:24408"/>
        <dbReference type="ChEBI" id="CHEBI:15377"/>
        <dbReference type="ChEBI" id="CHEBI:15378"/>
        <dbReference type="ChEBI" id="CHEBI:16335"/>
        <dbReference type="ChEBI" id="CHEBI:17596"/>
        <dbReference type="ChEBI" id="CHEBI:28938"/>
        <dbReference type="EC" id="3.5.4.4"/>
    </reaction>
</comment>
<dbReference type="GO" id="GO:0004000">
    <property type="term" value="F:adenosine deaminase activity"/>
    <property type="evidence" value="ECO:0007669"/>
    <property type="project" value="TreeGrafter"/>
</dbReference>
<dbReference type="GO" id="GO:0005576">
    <property type="term" value="C:extracellular region"/>
    <property type="evidence" value="ECO:0007669"/>
    <property type="project" value="UniProtKB-SubCell"/>
</dbReference>
<keyword evidence="7" id="KW-0732">Signal</keyword>
<reference evidence="11" key="1">
    <citation type="submission" date="2021-01" db="EMBL/GenBank/DDBJ databases">
        <title>Chromosome-level genome assembly of a human fungal pathogen reveals clustering of transcriptionally co-regulated genes.</title>
        <authorList>
            <person name="Voorhies M."/>
            <person name="Cohen S."/>
            <person name="Shea T.P."/>
            <person name="Petrus S."/>
            <person name="Munoz J.F."/>
            <person name="Poplawski S."/>
            <person name="Goldman W.E."/>
            <person name="Michael T."/>
            <person name="Cuomo C.A."/>
            <person name="Sil A."/>
            <person name="Beyhan S."/>
        </authorList>
    </citation>
    <scope>NUCLEOTIDE SEQUENCE</scope>
    <source>
        <strain evidence="11">WU24</strain>
    </source>
</reference>
<evidence type="ECO:0000313" key="12">
    <source>
        <dbReference type="Proteomes" id="UP000663671"/>
    </source>
</evidence>
<sequence length="574" mass="65648">MATDVNWELMEGIPQVEDPFIQKYLQGRDAMIRCLDFYFRKSMSPAAAVACKIISAIRRRELREVWTKDTEQDLASQSDEPLYPGMMFHLGRERMEKTDLWKIIEKMPKGALLHIHLEAMIDLDLLCDLVLSLPNLYMSTSTPLVTAKDWETSPIHFQYFSNPPGQPGKRSILWEAGYTPMSFAPVQQLASVYPTGGIDGFRAWLKSRCTLSPEPSSHHRGVDDIWIQFQRTFQVVDSILYYEPVFRACMQQMLKELHEDGIRYVEFRLVFDFPYRRDRRDQPESDYEAFFQAFGEETEKFKLSPEGKGFHGARMIWTTVRTLSNRLIAENMKDCISIKQKFPGLVAGYDIVGQEEKGRTLADLVPVLFWFKKKCVEAGVDIPFFFHAGEWVGDGDETDHNLFDAILLGARRIGHALTLHKHPLLIDLVKEKKILIECCPISNEVLRLTSSIMTHPLPALLARAVPVALCNDDPTLLGYGKSRFTHDFCQVLNGLENVGLAGLAMMAENSISWSCFEDQNSSEWLRDILAGLAGTGVKAASLRDWRIEFERFCQWVTLEFGSEVDEDDEDDEDE</sequence>
<evidence type="ECO:0000256" key="4">
    <source>
        <dbReference type="ARBA" id="ARBA00012784"/>
    </source>
</evidence>
<dbReference type="GO" id="GO:0046103">
    <property type="term" value="P:inosine biosynthetic process"/>
    <property type="evidence" value="ECO:0007669"/>
    <property type="project" value="TreeGrafter"/>
</dbReference>
<dbReference type="GO" id="GO:0006154">
    <property type="term" value="P:adenosine catabolic process"/>
    <property type="evidence" value="ECO:0007669"/>
    <property type="project" value="TreeGrafter"/>
</dbReference>
<name>A0A8A1MBH4_AJECA</name>
<evidence type="ECO:0000256" key="5">
    <source>
        <dbReference type="ARBA" id="ARBA00022525"/>
    </source>
</evidence>
<evidence type="ECO:0000256" key="7">
    <source>
        <dbReference type="ARBA" id="ARBA00022729"/>
    </source>
</evidence>
<evidence type="ECO:0000256" key="1">
    <source>
        <dbReference type="ARBA" id="ARBA00001947"/>
    </source>
</evidence>
<evidence type="ECO:0000256" key="2">
    <source>
        <dbReference type="ARBA" id="ARBA00004613"/>
    </source>
</evidence>
<evidence type="ECO:0000256" key="8">
    <source>
        <dbReference type="ARBA" id="ARBA00022801"/>
    </source>
</evidence>
<evidence type="ECO:0000256" key="6">
    <source>
        <dbReference type="ARBA" id="ARBA00022723"/>
    </source>
</evidence>
<evidence type="ECO:0000256" key="3">
    <source>
        <dbReference type="ARBA" id="ARBA00006083"/>
    </source>
</evidence>
<evidence type="ECO:0000256" key="9">
    <source>
        <dbReference type="ARBA" id="ARBA00047764"/>
    </source>
</evidence>
<dbReference type="VEuPathDB" id="FungiDB:I7I51_00346"/>
<comment type="subcellular location">
    <subcellularLocation>
        <location evidence="2">Secreted</location>
    </subcellularLocation>
</comment>
<dbReference type="EC" id="3.5.4.4" evidence="4"/>
<dbReference type="Pfam" id="PF00962">
    <property type="entry name" value="A_deaminase"/>
    <property type="match status" value="1"/>
</dbReference>
<dbReference type="PANTHER" id="PTHR11409">
    <property type="entry name" value="ADENOSINE DEAMINASE"/>
    <property type="match status" value="1"/>
</dbReference>
<evidence type="ECO:0000259" key="10">
    <source>
        <dbReference type="Pfam" id="PF00962"/>
    </source>
</evidence>
<dbReference type="AlphaFoldDB" id="A0A8A1MBH4"/>
<dbReference type="SUPFAM" id="SSF51556">
    <property type="entry name" value="Metallo-dependent hydrolases"/>
    <property type="match status" value="1"/>
</dbReference>
<comment type="similarity">
    <text evidence="3">Belongs to the metallo-dependent hydrolases superfamily. Adenosine and AMP deaminases family. ADGF subfamily.</text>
</comment>
<dbReference type="PANTHER" id="PTHR11409:SF39">
    <property type="entry name" value="ADENOSINE DEAMINASE 2"/>
    <property type="match status" value="1"/>
</dbReference>
<dbReference type="OrthoDB" id="7202371at2759"/>
<organism evidence="11 12">
    <name type="scientific">Ajellomyces capsulatus</name>
    <name type="common">Darling's disease fungus</name>
    <name type="synonym">Histoplasma capsulatum</name>
    <dbReference type="NCBI Taxonomy" id="5037"/>
    <lineage>
        <taxon>Eukaryota</taxon>
        <taxon>Fungi</taxon>
        <taxon>Dikarya</taxon>
        <taxon>Ascomycota</taxon>
        <taxon>Pezizomycotina</taxon>
        <taxon>Eurotiomycetes</taxon>
        <taxon>Eurotiomycetidae</taxon>
        <taxon>Onygenales</taxon>
        <taxon>Ajellomycetaceae</taxon>
        <taxon>Histoplasma</taxon>
    </lineage>
</organism>
<accession>A0A8A1MBH4</accession>
<dbReference type="Proteomes" id="UP000663671">
    <property type="component" value="Chromosome 1"/>
</dbReference>
<comment type="cofactor">
    <cofactor evidence="1">
        <name>Zn(2+)</name>
        <dbReference type="ChEBI" id="CHEBI:29105"/>
    </cofactor>
</comment>
<proteinExistence type="inferred from homology"/>
<dbReference type="InterPro" id="IPR001365">
    <property type="entry name" value="A_deaminase_dom"/>
</dbReference>
<dbReference type="InterPro" id="IPR006330">
    <property type="entry name" value="Ado/ade_deaminase"/>
</dbReference>
<dbReference type="GO" id="GO:0046872">
    <property type="term" value="F:metal ion binding"/>
    <property type="evidence" value="ECO:0007669"/>
    <property type="project" value="UniProtKB-KW"/>
</dbReference>